<dbReference type="PANTHER" id="PTHR43520">
    <property type="entry name" value="ATP7, ISOFORM B"/>
    <property type="match status" value="1"/>
</dbReference>
<keyword evidence="7" id="KW-0067">ATP-binding</keyword>
<organism evidence="14 15">
    <name type="scientific">Marseilla massiliensis</name>
    <dbReference type="NCBI Taxonomy" id="1841864"/>
    <lineage>
        <taxon>Bacteria</taxon>
        <taxon>Pseudomonadati</taxon>
        <taxon>Bacteroidota</taxon>
        <taxon>Bacteroidia</taxon>
        <taxon>Bacteroidales</taxon>
        <taxon>Prevotellaceae</taxon>
        <taxon>Marseilla</taxon>
    </lineage>
</organism>
<dbReference type="Pfam" id="PF00403">
    <property type="entry name" value="HMA"/>
    <property type="match status" value="1"/>
</dbReference>
<evidence type="ECO:0000259" key="13">
    <source>
        <dbReference type="PROSITE" id="PS50846"/>
    </source>
</evidence>
<feature type="transmembrane region" description="Helical" evidence="12">
    <location>
        <begin position="598"/>
        <end position="620"/>
    </location>
</feature>
<feature type="transmembrane region" description="Helical" evidence="12">
    <location>
        <begin position="626"/>
        <end position="645"/>
    </location>
</feature>
<dbReference type="InterPro" id="IPR023214">
    <property type="entry name" value="HAD_sf"/>
</dbReference>
<feature type="transmembrane region" description="Helical" evidence="12">
    <location>
        <begin position="115"/>
        <end position="132"/>
    </location>
</feature>
<dbReference type="Gene3D" id="2.70.150.10">
    <property type="entry name" value="Calcium-transporting ATPase, cytoplasmic transduction domain A"/>
    <property type="match status" value="1"/>
</dbReference>
<dbReference type="GO" id="GO:0005886">
    <property type="term" value="C:plasma membrane"/>
    <property type="evidence" value="ECO:0007669"/>
    <property type="project" value="UniProtKB-SubCell"/>
</dbReference>
<evidence type="ECO:0000256" key="10">
    <source>
        <dbReference type="ARBA" id="ARBA00023136"/>
    </source>
</evidence>
<evidence type="ECO:0000256" key="4">
    <source>
        <dbReference type="ARBA" id="ARBA00022692"/>
    </source>
</evidence>
<dbReference type="InterPro" id="IPR036412">
    <property type="entry name" value="HAD-like_sf"/>
</dbReference>
<name>A0A939B4V9_9BACT</name>
<dbReference type="SUPFAM" id="SSF81653">
    <property type="entry name" value="Calcium ATPase, transduction domain A"/>
    <property type="match status" value="1"/>
</dbReference>
<evidence type="ECO:0000256" key="11">
    <source>
        <dbReference type="SAM" id="MobiDB-lite"/>
    </source>
</evidence>
<evidence type="ECO:0000256" key="7">
    <source>
        <dbReference type="ARBA" id="ARBA00022840"/>
    </source>
</evidence>
<evidence type="ECO:0000313" key="14">
    <source>
        <dbReference type="EMBL" id="MBM6661975.1"/>
    </source>
</evidence>
<dbReference type="InterPro" id="IPR036163">
    <property type="entry name" value="HMA_dom_sf"/>
</dbReference>
<evidence type="ECO:0000256" key="1">
    <source>
        <dbReference type="ARBA" id="ARBA00004651"/>
    </source>
</evidence>
<evidence type="ECO:0000256" key="8">
    <source>
        <dbReference type="ARBA" id="ARBA00022967"/>
    </source>
</evidence>
<dbReference type="GO" id="GO:0005524">
    <property type="term" value="F:ATP binding"/>
    <property type="evidence" value="ECO:0007669"/>
    <property type="project" value="UniProtKB-KW"/>
</dbReference>
<dbReference type="CDD" id="cd00371">
    <property type="entry name" value="HMA"/>
    <property type="match status" value="1"/>
</dbReference>
<dbReference type="GO" id="GO:0060003">
    <property type="term" value="P:copper ion export"/>
    <property type="evidence" value="ECO:0007669"/>
    <property type="project" value="UniProtKB-ARBA"/>
</dbReference>
<dbReference type="FunFam" id="3.30.70.100:FF:000001">
    <property type="entry name" value="ATPase copper transporting beta"/>
    <property type="match status" value="1"/>
</dbReference>
<keyword evidence="9 12" id="KW-1133">Transmembrane helix</keyword>
<dbReference type="Gene3D" id="3.30.70.100">
    <property type="match status" value="1"/>
</dbReference>
<keyword evidence="8" id="KW-1278">Translocase</keyword>
<keyword evidence="6" id="KW-0547">Nucleotide-binding</keyword>
<keyword evidence="15" id="KW-1185">Reference proteome</keyword>
<dbReference type="InterPro" id="IPR006121">
    <property type="entry name" value="HMA_dom"/>
</dbReference>
<feature type="transmembrane region" description="Helical" evidence="12">
    <location>
        <begin position="371"/>
        <end position="397"/>
    </location>
</feature>
<evidence type="ECO:0000256" key="3">
    <source>
        <dbReference type="ARBA" id="ARBA00022475"/>
    </source>
</evidence>
<dbReference type="PROSITE" id="PS50846">
    <property type="entry name" value="HMA_2"/>
    <property type="match status" value="1"/>
</dbReference>
<dbReference type="EMBL" id="JACJJL010000014">
    <property type="protein sequence ID" value="MBM6661975.1"/>
    <property type="molecule type" value="Genomic_DNA"/>
</dbReference>
<comment type="similarity">
    <text evidence="2">Belongs to the cation transport ATPase (P-type) (TC 3.A.3) family. Type IB subfamily.</text>
</comment>
<reference evidence="14 15" key="1">
    <citation type="journal article" date="2021" name="Sci. Rep.">
        <title>The distribution of antibiotic resistance genes in chicken gut microbiota commensals.</title>
        <authorList>
            <person name="Juricova H."/>
            <person name="Matiasovicova J."/>
            <person name="Kubasova T."/>
            <person name="Cejkova D."/>
            <person name="Rychlik I."/>
        </authorList>
    </citation>
    <scope>NUCLEOTIDE SEQUENCE [LARGE SCALE GENOMIC DNA]</scope>
    <source>
        <strain evidence="14 15">An819</strain>
    </source>
</reference>
<evidence type="ECO:0000256" key="2">
    <source>
        <dbReference type="ARBA" id="ARBA00006024"/>
    </source>
</evidence>
<feature type="region of interest" description="Disordered" evidence="11">
    <location>
        <begin position="434"/>
        <end position="462"/>
    </location>
</feature>
<dbReference type="PANTHER" id="PTHR43520:SF8">
    <property type="entry name" value="P-TYPE CU(+) TRANSPORTER"/>
    <property type="match status" value="1"/>
</dbReference>
<evidence type="ECO:0000256" key="9">
    <source>
        <dbReference type="ARBA" id="ARBA00022989"/>
    </source>
</evidence>
<dbReference type="GO" id="GO:0005507">
    <property type="term" value="F:copper ion binding"/>
    <property type="evidence" value="ECO:0007669"/>
    <property type="project" value="TreeGrafter"/>
</dbReference>
<feature type="transmembrane region" description="Helical" evidence="12">
    <location>
        <begin position="90"/>
        <end position="109"/>
    </location>
</feature>
<dbReference type="Pfam" id="PF00702">
    <property type="entry name" value="Hydrolase"/>
    <property type="match status" value="1"/>
</dbReference>
<dbReference type="Pfam" id="PF00122">
    <property type="entry name" value="E1-E2_ATPase"/>
    <property type="match status" value="1"/>
</dbReference>
<dbReference type="SUPFAM" id="SSF55008">
    <property type="entry name" value="HMA, heavy metal-associated domain"/>
    <property type="match status" value="1"/>
</dbReference>
<dbReference type="PROSITE" id="PS01229">
    <property type="entry name" value="COF_2"/>
    <property type="match status" value="1"/>
</dbReference>
<dbReference type="GO" id="GO:0016887">
    <property type="term" value="F:ATP hydrolysis activity"/>
    <property type="evidence" value="ECO:0007669"/>
    <property type="project" value="InterPro"/>
</dbReference>
<dbReference type="SUPFAM" id="SSF81665">
    <property type="entry name" value="Calcium ATPase, transmembrane domain M"/>
    <property type="match status" value="1"/>
</dbReference>
<dbReference type="InterPro" id="IPR001757">
    <property type="entry name" value="P_typ_ATPase"/>
</dbReference>
<keyword evidence="4 12" id="KW-0812">Transmembrane</keyword>
<dbReference type="SUPFAM" id="SSF56784">
    <property type="entry name" value="HAD-like"/>
    <property type="match status" value="1"/>
</dbReference>
<dbReference type="PROSITE" id="PS01047">
    <property type="entry name" value="HMA_1"/>
    <property type="match status" value="1"/>
</dbReference>
<evidence type="ECO:0000256" key="5">
    <source>
        <dbReference type="ARBA" id="ARBA00022723"/>
    </source>
</evidence>
<dbReference type="FunFam" id="2.70.150.10:FF:000020">
    <property type="entry name" value="Copper-exporting P-type ATPase A"/>
    <property type="match status" value="1"/>
</dbReference>
<dbReference type="GO" id="GO:0043682">
    <property type="term" value="F:P-type divalent copper transporter activity"/>
    <property type="evidence" value="ECO:0007669"/>
    <property type="project" value="TreeGrafter"/>
</dbReference>
<gene>
    <name evidence="14" type="ORF">H6B30_09485</name>
</gene>
<dbReference type="InterPro" id="IPR023298">
    <property type="entry name" value="ATPase_P-typ_TM_dom_sf"/>
</dbReference>
<protein>
    <submittedName>
        <fullName evidence="14">Heavy metal translocating P-type ATPase</fullName>
    </submittedName>
</protein>
<keyword evidence="5" id="KW-0479">Metal-binding</keyword>
<feature type="transmembrane region" description="Helical" evidence="12">
    <location>
        <begin position="153"/>
        <end position="171"/>
    </location>
</feature>
<sequence>MEKKTIAVLGMMCAGCSANVERKLRSLDGVASAAVNLPSRTALVEYDPQRITLERMKEELGAIGYDMVIEEDRNVEAIERRGYVLLRRRVIASWLFAVATMCLSMRWVSVGGTDAANQLMMVISLLNLVYCGRQFYATAWRQALHASAGMDTLVAMSTCVSFLLSVFNTFWGDAFWGSRGIEWHTYYDASVMIVTFVLSGRLMEERAKKGTASAIRALMGLAPKTAHLVDGGIVADAPISALQPGDTVEVRAGEKVSVDGTVVGGEARIDESMISGEPEPVAKAKGARVLAGTVVREGLFRFKAEAVGSKTVLANIIKMVQEAQGSKAPVQRVVDRIALIFVPTVLAIAVVTLVVWLAVGGMAMMPRAILSAVSVLVIACPCAMGLATPTALMVGIGKAARLGILIKDATALENLRKVDAMVVDKTGTLTIISDGGCQPDTRDGGGGGEDGGRVSAGAHSYDPQLESRETLKPHAREAIEELKAEGISIYMMSGDTEEAAAYWAAKAGIGHYRSKVMPQDKEDLVRKLQSEGRKVAMVGDGINDSQALAAADVSIAMGKGTDIAMDVAQVTLMGTDLRRIPEAIRLSRKTVGMIRQNLFWAFIYNVVCIPLAAGALYGVVDFQITPMWASALMAMSSVSVVLNSLRLKYVA</sequence>
<evidence type="ECO:0000313" key="15">
    <source>
        <dbReference type="Proteomes" id="UP000764045"/>
    </source>
</evidence>
<dbReference type="GO" id="GO:0055070">
    <property type="term" value="P:copper ion homeostasis"/>
    <property type="evidence" value="ECO:0007669"/>
    <property type="project" value="TreeGrafter"/>
</dbReference>
<evidence type="ECO:0000256" key="12">
    <source>
        <dbReference type="SAM" id="Phobius"/>
    </source>
</evidence>
<dbReference type="Proteomes" id="UP000764045">
    <property type="component" value="Unassembled WGS sequence"/>
</dbReference>
<evidence type="ECO:0000256" key="6">
    <source>
        <dbReference type="ARBA" id="ARBA00022741"/>
    </source>
</evidence>
<dbReference type="InterPro" id="IPR059000">
    <property type="entry name" value="ATPase_P-type_domA"/>
</dbReference>
<proteinExistence type="inferred from homology"/>
<comment type="caution">
    <text evidence="14">The sequence shown here is derived from an EMBL/GenBank/DDBJ whole genome shotgun (WGS) entry which is preliminary data.</text>
</comment>
<keyword evidence="10 12" id="KW-0472">Membrane</keyword>
<keyword evidence="3" id="KW-1003">Cell membrane</keyword>
<dbReference type="PROSITE" id="PS00154">
    <property type="entry name" value="ATPASE_E1_E2"/>
    <property type="match status" value="1"/>
</dbReference>
<dbReference type="InterPro" id="IPR008250">
    <property type="entry name" value="ATPase_P-typ_transduc_dom_A_sf"/>
</dbReference>
<dbReference type="InterPro" id="IPR018303">
    <property type="entry name" value="ATPase_P-typ_P_site"/>
</dbReference>
<feature type="transmembrane region" description="Helical" evidence="12">
    <location>
        <begin position="183"/>
        <end position="203"/>
    </location>
</feature>
<dbReference type="RefSeq" id="WP_205109946.1">
    <property type="nucleotide sequence ID" value="NZ_JACJJL010000014.1"/>
</dbReference>
<feature type="domain" description="HMA" evidence="13">
    <location>
        <begin position="2"/>
        <end position="68"/>
    </location>
</feature>
<accession>A0A939B4V9</accession>
<comment type="subcellular location">
    <subcellularLocation>
        <location evidence="1">Cell membrane</location>
        <topology evidence="1">Multi-pass membrane protein</topology>
    </subcellularLocation>
</comment>
<dbReference type="AlphaFoldDB" id="A0A939B4V9"/>
<dbReference type="PRINTS" id="PR00943">
    <property type="entry name" value="CUATPASE"/>
</dbReference>
<feature type="transmembrane region" description="Helical" evidence="12">
    <location>
        <begin position="337"/>
        <end position="359"/>
    </location>
</feature>
<dbReference type="Gene3D" id="3.40.50.1000">
    <property type="entry name" value="HAD superfamily/HAD-like"/>
    <property type="match status" value="1"/>
</dbReference>
<dbReference type="InterPro" id="IPR017969">
    <property type="entry name" value="Heavy-metal-associated_CS"/>
</dbReference>
<dbReference type="NCBIfam" id="TIGR01494">
    <property type="entry name" value="ATPase_P-type"/>
    <property type="match status" value="2"/>
</dbReference>